<dbReference type="Pfam" id="PF03167">
    <property type="entry name" value="UDG"/>
    <property type="match status" value="1"/>
</dbReference>
<accession>A0A3M8LI86</accession>
<keyword evidence="3" id="KW-1185">Reference proteome</keyword>
<evidence type="ECO:0000259" key="1">
    <source>
        <dbReference type="Pfam" id="PF03167"/>
    </source>
</evidence>
<reference evidence="2 3" key="1">
    <citation type="submission" date="2018-11" db="EMBL/GenBank/DDBJ databases">
        <title>Cryobacterium sp. nov., isolated from rhizosphere soil of lettuce.</title>
        <authorList>
            <person name="Wang Y."/>
        </authorList>
    </citation>
    <scope>NUCLEOTIDE SEQUENCE [LARGE SCALE GENOMIC DNA]</scope>
    <source>
        <strain evidence="2 3">NEAU-85</strain>
    </source>
</reference>
<dbReference type="EMBL" id="RDSR01000005">
    <property type="protein sequence ID" value="RNE64208.1"/>
    <property type="molecule type" value="Genomic_DNA"/>
</dbReference>
<dbReference type="Gene3D" id="3.40.470.10">
    <property type="entry name" value="Uracil-DNA glycosylase-like domain"/>
    <property type="match status" value="1"/>
</dbReference>
<dbReference type="OrthoDB" id="3679064at2"/>
<gene>
    <name evidence="2" type="ORF">EEJ31_04930</name>
</gene>
<dbReference type="Proteomes" id="UP000279859">
    <property type="component" value="Unassembled WGS sequence"/>
</dbReference>
<dbReference type="RefSeq" id="WP_123045166.1">
    <property type="nucleotide sequence ID" value="NZ_RDSR01000005.1"/>
</dbReference>
<name>A0A3M8LI86_9MICO</name>
<dbReference type="CDD" id="cd10035">
    <property type="entry name" value="UDG_like"/>
    <property type="match status" value="1"/>
</dbReference>
<dbReference type="AlphaFoldDB" id="A0A3M8LI86"/>
<evidence type="ECO:0000313" key="3">
    <source>
        <dbReference type="Proteomes" id="UP000279859"/>
    </source>
</evidence>
<dbReference type="SUPFAM" id="SSF52141">
    <property type="entry name" value="Uracil-DNA glycosylase-like"/>
    <property type="match status" value="1"/>
</dbReference>
<organism evidence="2 3">
    <name type="scientific">Cryobacterium tepidiphilum</name>
    <dbReference type="NCBI Taxonomy" id="2486026"/>
    <lineage>
        <taxon>Bacteria</taxon>
        <taxon>Bacillati</taxon>
        <taxon>Actinomycetota</taxon>
        <taxon>Actinomycetes</taxon>
        <taxon>Micrococcales</taxon>
        <taxon>Microbacteriaceae</taxon>
        <taxon>Cryobacterium</taxon>
    </lineage>
</organism>
<dbReference type="InterPro" id="IPR036895">
    <property type="entry name" value="Uracil-DNA_glycosylase-like_sf"/>
</dbReference>
<sequence>MTRRMADPTFLAQQRGMIYAPQVKAINELCDQLMKELTRFKVPYVAPHYNAETARILALSSNPGPQAGGEKGSGFLSIENNDGSAERMGDIWNSVGLSDADVLPWNAYPWHVHESHPNGLTTELIDAGLEPLKRVLELYPRISAVIAHGGDAHRSMRRFVRKNDFASFVHERGIRVWETRHTSNRAYILSTHDKAAALDAVRKAYREAMRFVGLTPIRASPPARVTSVESRGWASGELSEMAKVVDVLSREESGRLIATFVEELSPAKRNALLTELIVEHFLGAS</sequence>
<proteinExistence type="predicted"/>
<protein>
    <submittedName>
        <fullName evidence="2">Uracil-DNA glycosylase</fullName>
    </submittedName>
</protein>
<comment type="caution">
    <text evidence="2">The sequence shown here is derived from an EMBL/GenBank/DDBJ whole genome shotgun (WGS) entry which is preliminary data.</text>
</comment>
<dbReference type="InterPro" id="IPR005122">
    <property type="entry name" value="Uracil-DNA_glycosylase-like"/>
</dbReference>
<feature type="domain" description="Uracil-DNA glycosylase-like" evidence="1">
    <location>
        <begin position="48"/>
        <end position="193"/>
    </location>
</feature>
<evidence type="ECO:0000313" key="2">
    <source>
        <dbReference type="EMBL" id="RNE64208.1"/>
    </source>
</evidence>